<organism evidence="2 3">
    <name type="scientific">Pseudomonas luteola</name>
    <dbReference type="NCBI Taxonomy" id="47886"/>
    <lineage>
        <taxon>Bacteria</taxon>
        <taxon>Pseudomonadati</taxon>
        <taxon>Pseudomonadota</taxon>
        <taxon>Gammaproteobacteria</taxon>
        <taxon>Pseudomonadales</taxon>
        <taxon>Pseudomonadaceae</taxon>
        <taxon>Pseudomonas</taxon>
    </lineage>
</organism>
<dbReference type="RefSeq" id="WP_010797246.1">
    <property type="nucleotide sequence ID" value="NZ_CP044086.1"/>
</dbReference>
<evidence type="ECO:0000313" key="1">
    <source>
        <dbReference type="EMBL" id="MBF8639450.1"/>
    </source>
</evidence>
<keyword evidence="4" id="KW-1185">Reference proteome</keyword>
<dbReference type="EMBL" id="UAUF01000013">
    <property type="protein sequence ID" value="SPZ10102.1"/>
    <property type="molecule type" value="Genomic_DNA"/>
</dbReference>
<dbReference type="Proteomes" id="UP000626180">
    <property type="component" value="Unassembled WGS sequence"/>
</dbReference>
<dbReference type="InterPro" id="IPR052555">
    <property type="entry name" value="dCTP_Pyrophosphatase"/>
</dbReference>
<dbReference type="PANTHER" id="PTHR46523">
    <property type="entry name" value="DCTP PYROPHOSPHATASE 1"/>
    <property type="match status" value="1"/>
</dbReference>
<evidence type="ECO:0000313" key="4">
    <source>
        <dbReference type="Proteomes" id="UP000626180"/>
    </source>
</evidence>
<dbReference type="InterPro" id="IPR025984">
    <property type="entry name" value="DCTPP"/>
</dbReference>
<accession>A0A2X2CN76</accession>
<evidence type="ECO:0000313" key="2">
    <source>
        <dbReference type="EMBL" id="SPZ10102.1"/>
    </source>
</evidence>
<proteinExistence type="predicted"/>
<dbReference type="EMBL" id="JADMCD010000001">
    <property type="protein sequence ID" value="MBF8639450.1"/>
    <property type="molecule type" value="Genomic_DNA"/>
</dbReference>
<dbReference type="GO" id="GO:0009143">
    <property type="term" value="P:nucleoside triphosphate catabolic process"/>
    <property type="evidence" value="ECO:0007669"/>
    <property type="project" value="InterPro"/>
</dbReference>
<dbReference type="CDD" id="cd11537">
    <property type="entry name" value="NTP-PPase_RS21-C6_like"/>
    <property type="match status" value="1"/>
</dbReference>
<reference evidence="2 3" key="1">
    <citation type="submission" date="2018-06" db="EMBL/GenBank/DDBJ databases">
        <authorList>
            <consortium name="Pathogen Informatics"/>
            <person name="Doyle S."/>
        </authorList>
    </citation>
    <scope>NUCLEOTIDE SEQUENCE [LARGE SCALE GENOMIC DNA]</scope>
    <source>
        <strain evidence="2 3">NCTC11842</strain>
    </source>
</reference>
<gene>
    <name evidence="1" type="ORF">IRZ65_01965</name>
    <name evidence="2" type="ORF">NCTC11842_03688</name>
</gene>
<dbReference type="GO" id="GO:0047429">
    <property type="term" value="F:nucleoside triphosphate diphosphatase activity"/>
    <property type="evidence" value="ECO:0007669"/>
    <property type="project" value="InterPro"/>
</dbReference>
<dbReference type="Gene3D" id="1.10.287.1080">
    <property type="entry name" value="MazG-like"/>
    <property type="match status" value="1"/>
</dbReference>
<reference evidence="1 4" key="2">
    <citation type="submission" date="2020-10" db="EMBL/GenBank/DDBJ databases">
        <title>Genome sequences of Pseudomonas isolates.</title>
        <authorList>
            <person name="Wessels L."/>
            <person name="Reich F."/>
            <person name="Hammerl J."/>
        </authorList>
    </citation>
    <scope>NUCLEOTIDE SEQUENCE [LARGE SCALE GENOMIC DNA]</scope>
    <source>
        <strain evidence="1 4">20-MO00624-0</strain>
    </source>
</reference>
<protein>
    <submittedName>
        <fullName evidence="1">Nucleotide pyrophosphohydrolase</fullName>
    </submittedName>
    <submittedName>
        <fullName evidence="2">Pyrophosphatase</fullName>
    </submittedName>
</protein>
<dbReference type="PIRSF" id="PIRSF029826">
    <property type="entry name" value="UCP029826_pph"/>
    <property type="match status" value="1"/>
</dbReference>
<dbReference type="Proteomes" id="UP000250443">
    <property type="component" value="Unassembled WGS sequence"/>
</dbReference>
<dbReference type="PANTHER" id="PTHR46523:SF1">
    <property type="entry name" value="DCTP PYROPHOSPHATASE 1"/>
    <property type="match status" value="1"/>
</dbReference>
<dbReference type="SUPFAM" id="SSF101386">
    <property type="entry name" value="all-alpha NTP pyrophosphatases"/>
    <property type="match status" value="1"/>
</dbReference>
<evidence type="ECO:0000313" key="3">
    <source>
        <dbReference type="Proteomes" id="UP000250443"/>
    </source>
</evidence>
<dbReference type="AlphaFoldDB" id="A0A2X2CN76"/>
<name>A0A2X2CN76_PSELU</name>
<sequence>MDLSELTARLHAIRDANEWRRYHSPKNLVMAAGVEMAELAEIFQWKTEEESRHLTADHLEHAGQEIADVVLYLLQLCAELGLDMETITRAKLADNERRFLP</sequence>
<dbReference type="Pfam" id="PF12643">
    <property type="entry name" value="MazG-like"/>
    <property type="match status" value="1"/>
</dbReference>